<comment type="subunit">
    <text evidence="11">Homooctamer.</text>
</comment>
<dbReference type="InterPro" id="IPR013785">
    <property type="entry name" value="Aldolase_TIM"/>
</dbReference>
<dbReference type="RefSeq" id="WP_147169047.1">
    <property type="nucleotide sequence ID" value="NZ_VOOR01000053.1"/>
</dbReference>
<dbReference type="AlphaFoldDB" id="A0A5C6RHJ7"/>
<evidence type="ECO:0000256" key="2">
    <source>
        <dbReference type="ARBA" id="ARBA00008055"/>
    </source>
</evidence>
<sequence>MLRRPRRNRRNQAIRHLSQETHLQPHHLVQPVFLTEGNGVREEIPSLPGTYRLSLDEALAEIGQCLQMGIESFILFPKIPAHRKDKRGTFSYSPDNFYLQAATIIKGEYPQACLISDVALDPYSIDGHDGIVHSGKVLNDETLHVLQKMGVAQAEAGFDILGPSDMMDGRVEALRVALDEAGFADTGIMSYTAKYASAFYGPFRDALDSAPVEGEDIPADKKTYQMNPANRREALIEGELDTMEGADFLMVKPALHYMDVIALMKQHFELPIAAYHVSGECAMLIAACRNGWLDYEKAMPETLLSLHRAGADVIITYFAKDYAAMYQKGRLS</sequence>
<keyword evidence="10" id="KW-0460">Magnesium</keyword>
<dbReference type="Gene3D" id="3.20.20.70">
    <property type="entry name" value="Aldolase class I"/>
    <property type="match status" value="1"/>
</dbReference>
<dbReference type="EMBL" id="VOOR01000053">
    <property type="protein sequence ID" value="TXB61573.1"/>
    <property type="molecule type" value="Genomic_DNA"/>
</dbReference>
<feature type="active site" description="Schiff-base intermediate with substrate" evidence="9">
    <location>
        <position position="252"/>
    </location>
</feature>
<dbReference type="PROSITE" id="PS00169">
    <property type="entry name" value="D_ALA_DEHYDRATASE"/>
    <property type="match status" value="1"/>
</dbReference>
<dbReference type="SUPFAM" id="SSF51569">
    <property type="entry name" value="Aldolase"/>
    <property type="match status" value="1"/>
</dbReference>
<dbReference type="Pfam" id="PF00490">
    <property type="entry name" value="ALAD"/>
    <property type="match status" value="1"/>
</dbReference>
<dbReference type="GO" id="GO:0008270">
    <property type="term" value="F:zinc ion binding"/>
    <property type="evidence" value="ECO:0007669"/>
    <property type="project" value="TreeGrafter"/>
</dbReference>
<evidence type="ECO:0000256" key="3">
    <source>
        <dbReference type="ARBA" id="ARBA00012053"/>
    </source>
</evidence>
<dbReference type="UniPathway" id="UPA00251">
    <property type="reaction ID" value="UER00318"/>
</dbReference>
<keyword evidence="5" id="KW-0350">Heme biosynthesis</keyword>
<comment type="similarity">
    <text evidence="2 12">Belongs to the ALAD family.</text>
</comment>
<gene>
    <name evidence="13" type="primary">hemB</name>
    <name evidence="13" type="ORF">FRY97_18435</name>
</gene>
<evidence type="ECO:0000313" key="13">
    <source>
        <dbReference type="EMBL" id="TXB61573.1"/>
    </source>
</evidence>
<evidence type="ECO:0000256" key="8">
    <source>
        <dbReference type="ARBA" id="ARBA00047651"/>
    </source>
</evidence>
<dbReference type="GO" id="GO:0005829">
    <property type="term" value="C:cytosol"/>
    <property type="evidence" value="ECO:0007669"/>
    <property type="project" value="TreeGrafter"/>
</dbReference>
<evidence type="ECO:0000256" key="4">
    <source>
        <dbReference type="ARBA" id="ARBA00020771"/>
    </source>
</evidence>
<keyword evidence="10" id="KW-0479">Metal-binding</keyword>
<dbReference type="GO" id="GO:0004655">
    <property type="term" value="F:porphobilinogen synthase activity"/>
    <property type="evidence" value="ECO:0007669"/>
    <property type="project" value="UniProtKB-EC"/>
</dbReference>
<keyword evidence="7 11" id="KW-0627">Porphyrin biosynthesis</keyword>
<keyword evidence="14" id="KW-1185">Reference proteome</keyword>
<feature type="active site" description="Schiff-base intermediate with substrate" evidence="9">
    <location>
        <position position="194"/>
    </location>
</feature>
<dbReference type="OrthoDB" id="9805001at2"/>
<dbReference type="SMART" id="SM01004">
    <property type="entry name" value="ALAD"/>
    <property type="match status" value="1"/>
</dbReference>
<dbReference type="InterPro" id="IPR030656">
    <property type="entry name" value="ALAD_AS"/>
</dbReference>
<comment type="catalytic activity">
    <reaction evidence="8 11">
        <text>2 5-aminolevulinate = porphobilinogen + 2 H2O + H(+)</text>
        <dbReference type="Rhea" id="RHEA:24064"/>
        <dbReference type="ChEBI" id="CHEBI:15377"/>
        <dbReference type="ChEBI" id="CHEBI:15378"/>
        <dbReference type="ChEBI" id="CHEBI:58126"/>
        <dbReference type="ChEBI" id="CHEBI:356416"/>
        <dbReference type="EC" id="4.2.1.24"/>
    </reaction>
</comment>
<accession>A0A5C6RHJ7</accession>
<dbReference type="Proteomes" id="UP000321580">
    <property type="component" value="Unassembled WGS sequence"/>
</dbReference>
<evidence type="ECO:0000256" key="9">
    <source>
        <dbReference type="PIRSR" id="PIRSR001415-1"/>
    </source>
</evidence>
<evidence type="ECO:0000256" key="6">
    <source>
        <dbReference type="ARBA" id="ARBA00023239"/>
    </source>
</evidence>
<feature type="binding site" evidence="10">
    <location>
        <position position="237"/>
    </location>
    <ligand>
        <name>Mg(2+)</name>
        <dbReference type="ChEBI" id="CHEBI:18420"/>
    </ligand>
</feature>
<dbReference type="InterPro" id="IPR001731">
    <property type="entry name" value="ALAD"/>
</dbReference>
<evidence type="ECO:0000256" key="7">
    <source>
        <dbReference type="ARBA" id="ARBA00023244"/>
    </source>
</evidence>
<dbReference type="PRINTS" id="PR00144">
    <property type="entry name" value="DALDHYDRTASE"/>
</dbReference>
<evidence type="ECO:0000256" key="10">
    <source>
        <dbReference type="PIRSR" id="PIRSR001415-5"/>
    </source>
</evidence>
<proteinExistence type="inferred from homology"/>
<comment type="pathway">
    <text evidence="1">Porphyrin-containing compound metabolism; protoporphyrin-IX biosynthesis; coproporphyrinogen-III from 5-aminolevulinate: step 1/4.</text>
</comment>
<dbReference type="NCBIfam" id="NF006762">
    <property type="entry name" value="PRK09283.1"/>
    <property type="match status" value="1"/>
</dbReference>
<name>A0A5C6RHJ7_9BACT</name>
<comment type="caution">
    <text evidence="13">The sequence shown here is derived from an EMBL/GenBank/DDBJ whole genome shotgun (WGS) entry which is preliminary data.</text>
</comment>
<evidence type="ECO:0000313" key="14">
    <source>
        <dbReference type="Proteomes" id="UP000321580"/>
    </source>
</evidence>
<dbReference type="EC" id="4.2.1.24" evidence="3 11"/>
<dbReference type="GO" id="GO:0006782">
    <property type="term" value="P:protoporphyrinogen IX biosynthetic process"/>
    <property type="evidence" value="ECO:0007669"/>
    <property type="project" value="UniProtKB-UniPathway"/>
</dbReference>
<reference evidence="13 14" key="1">
    <citation type="submission" date="2019-08" db="EMBL/GenBank/DDBJ databases">
        <title>Genome of Phaeodactylibacter luteus.</title>
        <authorList>
            <person name="Bowman J.P."/>
        </authorList>
    </citation>
    <scope>NUCLEOTIDE SEQUENCE [LARGE SCALE GENOMIC DNA]</scope>
    <source>
        <strain evidence="13 14">KCTC 42180</strain>
    </source>
</reference>
<dbReference type="PANTHER" id="PTHR11458:SF0">
    <property type="entry name" value="DELTA-AMINOLEVULINIC ACID DEHYDRATASE"/>
    <property type="match status" value="1"/>
</dbReference>
<dbReference type="PANTHER" id="PTHR11458">
    <property type="entry name" value="DELTA-AMINOLEVULINIC ACID DEHYDRATASE"/>
    <property type="match status" value="1"/>
</dbReference>
<keyword evidence="6 11" id="KW-0456">Lyase</keyword>
<dbReference type="FunFam" id="3.20.20.70:FF:000019">
    <property type="entry name" value="Delta-aminolevulinic acid dehydratase"/>
    <property type="match status" value="1"/>
</dbReference>
<evidence type="ECO:0000256" key="1">
    <source>
        <dbReference type="ARBA" id="ARBA00004694"/>
    </source>
</evidence>
<evidence type="ECO:0000256" key="12">
    <source>
        <dbReference type="RuleBase" id="RU004161"/>
    </source>
</evidence>
<dbReference type="PIRSF" id="PIRSF001415">
    <property type="entry name" value="Porphbilin_synth"/>
    <property type="match status" value="1"/>
</dbReference>
<protein>
    <recommendedName>
        <fullName evidence="4 11">Delta-aminolevulinic acid dehydratase</fullName>
        <ecNumber evidence="3 11">4.2.1.24</ecNumber>
    </recommendedName>
</protein>
<evidence type="ECO:0000256" key="5">
    <source>
        <dbReference type="ARBA" id="ARBA00023133"/>
    </source>
</evidence>
<organism evidence="13 14">
    <name type="scientific">Phaeodactylibacter luteus</name>
    <dbReference type="NCBI Taxonomy" id="1564516"/>
    <lineage>
        <taxon>Bacteria</taxon>
        <taxon>Pseudomonadati</taxon>
        <taxon>Bacteroidota</taxon>
        <taxon>Saprospiria</taxon>
        <taxon>Saprospirales</taxon>
        <taxon>Haliscomenobacteraceae</taxon>
        <taxon>Phaeodactylibacter</taxon>
    </lineage>
</organism>
<evidence type="ECO:0000256" key="11">
    <source>
        <dbReference type="RuleBase" id="RU000515"/>
    </source>
</evidence>